<dbReference type="Pfam" id="PF00023">
    <property type="entry name" value="Ank"/>
    <property type="match status" value="1"/>
</dbReference>
<organism evidence="2 3">
    <name type="scientific">Fusarium torulosum</name>
    <dbReference type="NCBI Taxonomy" id="33205"/>
    <lineage>
        <taxon>Eukaryota</taxon>
        <taxon>Fungi</taxon>
        <taxon>Dikarya</taxon>
        <taxon>Ascomycota</taxon>
        <taxon>Pezizomycotina</taxon>
        <taxon>Sordariomycetes</taxon>
        <taxon>Hypocreomycetidae</taxon>
        <taxon>Hypocreales</taxon>
        <taxon>Nectriaceae</taxon>
        <taxon>Fusarium</taxon>
    </lineage>
</organism>
<proteinExistence type="predicted"/>
<dbReference type="AlphaFoldDB" id="A0AAE8M2H7"/>
<dbReference type="InterPro" id="IPR002110">
    <property type="entry name" value="Ankyrin_rpt"/>
</dbReference>
<evidence type="ECO:0000256" key="1">
    <source>
        <dbReference type="PROSITE-ProRule" id="PRU00023"/>
    </source>
</evidence>
<evidence type="ECO:0000313" key="3">
    <source>
        <dbReference type="Proteomes" id="UP001187734"/>
    </source>
</evidence>
<name>A0AAE8M2H7_9HYPO</name>
<dbReference type="SUPFAM" id="SSF48403">
    <property type="entry name" value="Ankyrin repeat"/>
    <property type="match status" value="1"/>
</dbReference>
<dbReference type="Proteomes" id="UP001187734">
    <property type="component" value="Unassembled WGS sequence"/>
</dbReference>
<dbReference type="EMBL" id="ONZP01000069">
    <property type="protein sequence ID" value="SPJ72593.1"/>
    <property type="molecule type" value="Genomic_DNA"/>
</dbReference>
<dbReference type="InterPro" id="IPR036770">
    <property type="entry name" value="Ankyrin_rpt-contain_sf"/>
</dbReference>
<dbReference type="PANTHER" id="PTHR46224">
    <property type="entry name" value="ANKYRIN REPEAT FAMILY PROTEIN"/>
    <property type="match status" value="1"/>
</dbReference>
<reference evidence="2" key="1">
    <citation type="submission" date="2018-03" db="EMBL/GenBank/DDBJ databases">
        <authorList>
            <person name="Guldener U."/>
        </authorList>
    </citation>
    <scope>NUCLEOTIDE SEQUENCE</scope>
</reference>
<gene>
    <name evidence="2" type="ORF">FTOL_02322</name>
</gene>
<dbReference type="PROSITE" id="PS50088">
    <property type="entry name" value="ANK_REPEAT"/>
    <property type="match status" value="1"/>
</dbReference>
<feature type="repeat" description="ANK" evidence="1">
    <location>
        <begin position="234"/>
        <end position="266"/>
    </location>
</feature>
<dbReference type="SMART" id="SM00248">
    <property type="entry name" value="ANK"/>
    <property type="match status" value="3"/>
</dbReference>
<comment type="caution">
    <text evidence="2">The sequence shown here is derived from an EMBL/GenBank/DDBJ whole genome shotgun (WGS) entry which is preliminary data.</text>
</comment>
<evidence type="ECO:0000313" key="2">
    <source>
        <dbReference type="EMBL" id="SPJ72593.1"/>
    </source>
</evidence>
<dbReference type="PANTHER" id="PTHR46224:SF6">
    <property type="entry name" value="ANKYRIN REPEAT FAMILY PROTEIN"/>
    <property type="match status" value="1"/>
</dbReference>
<dbReference type="InterPro" id="IPR051616">
    <property type="entry name" value="Cul2-RING_E3_ligase_SR"/>
</dbReference>
<protein>
    <recommendedName>
        <fullName evidence="4">Ankyrin</fullName>
    </recommendedName>
</protein>
<sequence>MSQTSQSAMASLAPFRERAGWILSQLVDAVTHSNRNTAPIFFILWDIEARSEDLDPEFMSRGEKRLLELACRQGSLSMVNYLLRERMITPTRFDAWPFILEGPMDIACALVSHGFDIDQPYSPRPCSVLGYFLQRPDIVMRLLELGANPNMVTSCGCGDIPSLAGQRGSVEVVEMLYRAGAQFFRSNALHRAVEAAEYDNDRFAIMEFLLENELVDINQLEYAYKAEGPKVWPGSGTALHHAVRTASLRSVKYLLSWKADLSVENRMGWTSLYMARRYDLKDIEKVLKDAEDTLHRDAS</sequence>
<dbReference type="Gene3D" id="1.25.40.20">
    <property type="entry name" value="Ankyrin repeat-containing domain"/>
    <property type="match status" value="2"/>
</dbReference>
<evidence type="ECO:0008006" key="4">
    <source>
        <dbReference type="Google" id="ProtNLM"/>
    </source>
</evidence>
<keyword evidence="1" id="KW-0040">ANK repeat</keyword>
<accession>A0AAE8M2H7</accession>
<keyword evidence="3" id="KW-1185">Reference proteome</keyword>